<feature type="domain" description="LegC3 N-terminal Legionellaceae" evidence="4">
    <location>
        <begin position="1"/>
        <end position="141"/>
    </location>
</feature>
<sequence length="581" mass="66586">MALSEIIINDLVQSQINTAINESDYQLLRQYLLERLPLSSTINSISTYLSEQCNADKQAMLNQVIPLACESQKKEDTEEADKDKQESDDDNALKAHYLNEFNNLTAQLHQLESDCFQRQANIKQASNKLYALQVNLTQVNSDMYSLDRQSLHSSYPQKHVHSHHSHTQVYPHINPDNHLLQNALNRLINEYKTLTYLISTTNNIITEENQILNKSRQEKKQIEEHLVTMKHQIEIELPHKEEQRALRNQERINRDNARKAYDPNLLQLSPKNFAALKQKIEIKGQKLDNKQKQLMDTALELSYPMYLTQLEHALQQTTYSLQMTFNEKQALKLILGMMKNFMEMSKKENIIINSLNETRTNLYALQKELEENTLKLQHHATTEPKRVQANKELTDATTQLQLESKSAGHYRKNALYAALFGTACGLLSAGLINTLIISPLFFAVPGAFAMLGVISLTIAIIVHFQKAAHDVQIEQNNQQIHNNEKALMNQWKSAYDLSVIIIPNLKMQISQTENQSAQIEQQLLEQQNAMSQLFNKAQNVSSNNGESYIFFKSTEEKMSPFPSAPSMDDEIQDQPPSYGSF</sequence>
<dbReference type="RefSeq" id="WP_006871613.1">
    <property type="nucleotide sequence ID" value="NZ_JH413832.1"/>
</dbReference>
<reference evidence="5 6" key="1">
    <citation type="journal article" date="2011" name="BMC Genomics">
        <title>Insight into cross-talk between intra-amoebal pathogens.</title>
        <authorList>
            <person name="Gimenez G."/>
            <person name="Bertelli C."/>
            <person name="Moliner C."/>
            <person name="Robert C."/>
            <person name="Raoult D."/>
            <person name="Fournier P.E."/>
            <person name="Greub G."/>
        </authorList>
    </citation>
    <scope>NUCLEOTIDE SEQUENCE [LARGE SCALE GENOMIC DNA]</scope>
    <source>
        <strain evidence="5 6">LLAP12</strain>
    </source>
</reference>
<evidence type="ECO:0000259" key="4">
    <source>
        <dbReference type="Pfam" id="PF18654"/>
    </source>
</evidence>
<dbReference type="HOGENOM" id="CLU_456937_0_0_6"/>
<accession>G9ER07</accession>
<feature type="transmembrane region" description="Helical" evidence="3">
    <location>
        <begin position="414"/>
        <end position="436"/>
    </location>
</feature>
<dbReference type="Pfam" id="PF18654">
    <property type="entry name" value="LegC3_N"/>
    <property type="match status" value="2"/>
</dbReference>
<proteinExistence type="predicted"/>
<feature type="coiled-coil region" evidence="1">
    <location>
        <begin position="205"/>
        <end position="232"/>
    </location>
</feature>
<organism evidence="5 6">
    <name type="scientific">Legionella drancourtii LLAP12</name>
    <dbReference type="NCBI Taxonomy" id="658187"/>
    <lineage>
        <taxon>Bacteria</taxon>
        <taxon>Pseudomonadati</taxon>
        <taxon>Pseudomonadota</taxon>
        <taxon>Gammaproteobacteria</taxon>
        <taxon>Legionellales</taxon>
        <taxon>Legionellaceae</taxon>
        <taxon>Legionella</taxon>
    </lineage>
</organism>
<keyword evidence="3" id="KW-1133">Transmembrane helix</keyword>
<dbReference type="STRING" id="658187.LDG_7713"/>
<feature type="region of interest" description="Disordered" evidence="2">
    <location>
        <begin position="558"/>
        <end position="581"/>
    </location>
</feature>
<dbReference type="Proteomes" id="UP000002770">
    <property type="component" value="Unassembled WGS sequence"/>
</dbReference>
<evidence type="ECO:0000256" key="2">
    <source>
        <dbReference type="SAM" id="MobiDB-lite"/>
    </source>
</evidence>
<feature type="domain" description="LegC3 N-terminal Legionellaceae" evidence="4">
    <location>
        <begin position="203"/>
        <end position="343"/>
    </location>
</feature>
<dbReference type="AlphaFoldDB" id="G9ER07"/>
<dbReference type="InterPro" id="IPR041357">
    <property type="entry name" value="LegC3_N_Legionellaceae"/>
</dbReference>
<dbReference type="OrthoDB" id="5637094at2"/>
<dbReference type="EMBL" id="JH413832">
    <property type="protein sequence ID" value="EHL30378.1"/>
    <property type="molecule type" value="Genomic_DNA"/>
</dbReference>
<gene>
    <name evidence="5" type="ORF">LDG_7713</name>
</gene>
<feature type="coiled-coil region" evidence="1">
    <location>
        <begin position="502"/>
        <end position="529"/>
    </location>
</feature>
<keyword evidence="3" id="KW-0472">Membrane</keyword>
<dbReference type="eggNOG" id="COG4942">
    <property type="taxonomic scope" value="Bacteria"/>
</dbReference>
<keyword evidence="1" id="KW-0175">Coiled coil</keyword>
<evidence type="ECO:0000256" key="3">
    <source>
        <dbReference type="SAM" id="Phobius"/>
    </source>
</evidence>
<evidence type="ECO:0000256" key="1">
    <source>
        <dbReference type="SAM" id="Coils"/>
    </source>
</evidence>
<keyword evidence="3" id="KW-0812">Transmembrane</keyword>
<protein>
    <recommendedName>
        <fullName evidence="4">LegC3 N-terminal Legionellaceae domain-containing protein</fullName>
    </recommendedName>
</protein>
<feature type="transmembrane region" description="Helical" evidence="3">
    <location>
        <begin position="442"/>
        <end position="464"/>
    </location>
</feature>
<dbReference type="InParanoid" id="G9ER07"/>
<keyword evidence="6" id="KW-1185">Reference proteome</keyword>
<name>G9ER07_9GAMM</name>
<evidence type="ECO:0000313" key="5">
    <source>
        <dbReference type="EMBL" id="EHL30378.1"/>
    </source>
</evidence>
<evidence type="ECO:0000313" key="6">
    <source>
        <dbReference type="Proteomes" id="UP000002770"/>
    </source>
</evidence>